<dbReference type="STRING" id="91360.SAMN05660330_00768"/>
<dbReference type="OrthoDB" id="9799127at2"/>
<evidence type="ECO:0000313" key="2">
    <source>
        <dbReference type="Proteomes" id="UP000199073"/>
    </source>
</evidence>
<dbReference type="Proteomes" id="UP000199073">
    <property type="component" value="Unassembled WGS sequence"/>
</dbReference>
<evidence type="ECO:0000313" key="1">
    <source>
        <dbReference type="EMBL" id="SDO66394.1"/>
    </source>
</evidence>
<accession>A0A1H0LDT9</accession>
<dbReference type="InterPro" id="IPR027396">
    <property type="entry name" value="DsrEFH-like"/>
</dbReference>
<sequence length="166" mass="18387">MVRRMKYIVAVWCIFLLFPCLPSLGGEIDDSDALAGVGAAKIIFDINLNDANKLELYLGVIERTRNSLVDQGFDPDIVIAFRGASVRLVTTETWSFTEERQLSLKRSAQMLRELAGAGVKLEACSVAVELFKVDRKTILPEIKIVGNTFISLMGYQSKGYALVPIQ</sequence>
<dbReference type="Gene3D" id="3.40.1260.10">
    <property type="entry name" value="DsrEFH-like"/>
    <property type="match status" value="1"/>
</dbReference>
<dbReference type="InterPro" id="IPR003787">
    <property type="entry name" value="Sulphur_relay_DsrE/F-like"/>
</dbReference>
<organism evidence="1 2">
    <name type="scientific">Desulforhopalus singaporensis</name>
    <dbReference type="NCBI Taxonomy" id="91360"/>
    <lineage>
        <taxon>Bacteria</taxon>
        <taxon>Pseudomonadati</taxon>
        <taxon>Thermodesulfobacteriota</taxon>
        <taxon>Desulfobulbia</taxon>
        <taxon>Desulfobulbales</taxon>
        <taxon>Desulfocapsaceae</taxon>
        <taxon>Desulforhopalus</taxon>
    </lineage>
</organism>
<dbReference type="EMBL" id="FNJI01000004">
    <property type="protein sequence ID" value="SDO66394.1"/>
    <property type="molecule type" value="Genomic_DNA"/>
</dbReference>
<dbReference type="RefSeq" id="WP_092219955.1">
    <property type="nucleotide sequence ID" value="NZ_FNJI01000004.1"/>
</dbReference>
<gene>
    <name evidence="1" type="ORF">SAMN05660330_00768</name>
</gene>
<dbReference type="AlphaFoldDB" id="A0A1H0LDT9"/>
<reference evidence="1 2" key="1">
    <citation type="submission" date="2016-10" db="EMBL/GenBank/DDBJ databases">
        <authorList>
            <person name="de Groot N.N."/>
        </authorList>
    </citation>
    <scope>NUCLEOTIDE SEQUENCE [LARGE SCALE GENOMIC DNA]</scope>
    <source>
        <strain evidence="1 2">DSM 12130</strain>
    </source>
</reference>
<name>A0A1H0LDT9_9BACT</name>
<dbReference type="Pfam" id="PF02635">
    <property type="entry name" value="DsrE"/>
    <property type="match status" value="1"/>
</dbReference>
<keyword evidence="2" id="KW-1185">Reference proteome</keyword>
<proteinExistence type="predicted"/>
<dbReference type="SUPFAM" id="SSF75169">
    <property type="entry name" value="DsrEFH-like"/>
    <property type="match status" value="1"/>
</dbReference>
<protein>
    <submittedName>
        <fullName evidence="1">Intracellular sulfur oxidation protein, DsrE/DsrF family</fullName>
    </submittedName>
</protein>